<gene>
    <name evidence="4" type="ORF">SNAT2548_LOCUS18951</name>
</gene>
<proteinExistence type="predicted"/>
<evidence type="ECO:0000259" key="3">
    <source>
        <dbReference type="Pfam" id="PF00078"/>
    </source>
</evidence>
<accession>A0A812PE19</accession>
<evidence type="ECO:0000313" key="4">
    <source>
        <dbReference type="EMBL" id="CAE7356154.1"/>
    </source>
</evidence>
<feature type="region of interest" description="Disordered" evidence="1">
    <location>
        <begin position="340"/>
        <end position="362"/>
    </location>
</feature>
<feature type="signal peptide" evidence="2">
    <location>
        <begin position="1"/>
        <end position="20"/>
    </location>
</feature>
<dbReference type="Pfam" id="PF00078">
    <property type="entry name" value="RVT_1"/>
    <property type="match status" value="1"/>
</dbReference>
<sequence length="1007" mass="108436">MAPSPGFLLWGLWWLGTNDAATWEGECSDSIGLIPDSLGRRDRRRLTKLLNAQVSCLVTPLPVWDPLLGLRGGAVVIRWRRRRGHMCERQRTTWQRQPQLSFWMGWPLRGRRVGEASHPGPEPGTPIGSERPPRERSPPPRAPAHGGAGAARGGRTYCPVAGCPCSDPARARGWANESSMRAHIDAHLAGSLDGDVPTAWMQARGRIRCPVCGLSVSERYGVHPTCRPEARAAAVDDVDAMEVDGLPLPTLAAIQSARTSTLRHIPMAARHAWNQVLTRALAAVAHRNDVATWLELLMLPQCVLCAPGRGGRRHRKAAAAFTLDRLQRWQEGERLSLWESRPRRRPPRSGPLTPEERRDIATSWGREGFDRKACAALMSKGLCPQTEETARALAALHPHRPLPSTPAMGDLPVPPALAPELVARCLRAFPVETAPGPTGLRVQHLRDACVAGGGDSFMAQLADVVNLMAQGRAPVGVAVKGGAEKAVHAVRAWSARHSGSSHKALLKLDFRNAFNCVSREEVLKQTVVHFPALARWAAWCYRQPSCLQFGDRALESSAGVQQGDPLGPLLFSLALQPLAAELRSDSLDLAVHFLDDGVLAGDFAPLGAALRLAQTRSRAIGLELNLDKCELVVFGAPNTQLLRPHFPANLLQRPDGSSRVLVNNFEFLGAAIGEDSYICAHTAARAAKAGELLDAVAELEAAALATFDGHVQRCFGDLTGLHLTAGQWRQAARGVGQAGLGLRASLVHAPAAYLASLGASLADCADIDRAFSAQAVHGSPAVAAALRALNRELPQDSACPCAKPWRPNSVRFRSVWTWPAGKRSWRKPPWWKGRCSARKLASGPGPSWQLRPPERPGLLLPQSPDDTHLARRRPADIYVPSLAGSPAALDFAITAPQRQETLALAGQEAGAAAAAYARHKEDHQSTARTCEAQGVTFVPMVAETTGNWDAGAAVVIKHVARAVAARTGEMPSLLHSLLLQELCVAARSHRAKAALRRRLATTALGDT</sequence>
<dbReference type="AlphaFoldDB" id="A0A812PE19"/>
<protein>
    <recommendedName>
        <fullName evidence="3">Reverse transcriptase domain-containing protein</fullName>
    </recommendedName>
</protein>
<name>A0A812PE19_9DINO</name>
<feature type="chain" id="PRO_5032331387" description="Reverse transcriptase domain-containing protein" evidence="2">
    <location>
        <begin position="21"/>
        <end position="1007"/>
    </location>
</feature>
<organism evidence="4 5">
    <name type="scientific">Symbiodinium natans</name>
    <dbReference type="NCBI Taxonomy" id="878477"/>
    <lineage>
        <taxon>Eukaryota</taxon>
        <taxon>Sar</taxon>
        <taxon>Alveolata</taxon>
        <taxon>Dinophyceae</taxon>
        <taxon>Suessiales</taxon>
        <taxon>Symbiodiniaceae</taxon>
        <taxon>Symbiodinium</taxon>
    </lineage>
</organism>
<dbReference type="PANTHER" id="PTHR48462">
    <property type="entry name" value="PROTEIN, PUTATIVE-RELATED"/>
    <property type="match status" value="1"/>
</dbReference>
<feature type="region of interest" description="Disordered" evidence="1">
    <location>
        <begin position="113"/>
        <end position="151"/>
    </location>
</feature>
<comment type="caution">
    <text evidence="4">The sequence shown here is derived from an EMBL/GenBank/DDBJ whole genome shotgun (WGS) entry which is preliminary data.</text>
</comment>
<feature type="domain" description="Reverse transcriptase" evidence="3">
    <location>
        <begin position="499"/>
        <end position="669"/>
    </location>
</feature>
<dbReference type="Proteomes" id="UP000604046">
    <property type="component" value="Unassembled WGS sequence"/>
</dbReference>
<evidence type="ECO:0000256" key="2">
    <source>
        <dbReference type="SAM" id="SignalP"/>
    </source>
</evidence>
<reference evidence="4" key="1">
    <citation type="submission" date="2021-02" db="EMBL/GenBank/DDBJ databases">
        <authorList>
            <person name="Dougan E. K."/>
            <person name="Rhodes N."/>
            <person name="Thang M."/>
            <person name="Chan C."/>
        </authorList>
    </citation>
    <scope>NUCLEOTIDE SEQUENCE</scope>
</reference>
<dbReference type="InterPro" id="IPR000477">
    <property type="entry name" value="RT_dom"/>
</dbReference>
<dbReference type="PANTHER" id="PTHR48462:SF1">
    <property type="entry name" value="PROTEIN, PUTATIVE-RELATED"/>
    <property type="match status" value="1"/>
</dbReference>
<dbReference type="EMBL" id="CAJNDS010002160">
    <property type="protein sequence ID" value="CAE7356154.1"/>
    <property type="molecule type" value="Genomic_DNA"/>
</dbReference>
<evidence type="ECO:0000313" key="5">
    <source>
        <dbReference type="Proteomes" id="UP000604046"/>
    </source>
</evidence>
<keyword evidence="5" id="KW-1185">Reference proteome</keyword>
<evidence type="ECO:0000256" key="1">
    <source>
        <dbReference type="SAM" id="MobiDB-lite"/>
    </source>
</evidence>
<keyword evidence="2" id="KW-0732">Signal</keyword>